<feature type="non-terminal residue" evidence="3">
    <location>
        <position position="1"/>
    </location>
</feature>
<dbReference type="InterPro" id="IPR023796">
    <property type="entry name" value="Serpin_dom"/>
</dbReference>
<evidence type="ECO:0000259" key="2">
    <source>
        <dbReference type="SMART" id="SM00093"/>
    </source>
</evidence>
<proteinExistence type="inferred from homology"/>
<comment type="caution">
    <text evidence="3">The sequence shown here is derived from an EMBL/GenBank/DDBJ whole genome shotgun (WGS) entry which is preliminary data.</text>
</comment>
<dbReference type="FunFam" id="2.30.39.10:FF:000001">
    <property type="entry name" value="Serpin family B member 2"/>
    <property type="match status" value="1"/>
</dbReference>
<dbReference type="PANTHER" id="PTHR11461">
    <property type="entry name" value="SERINE PROTEASE INHIBITOR, SERPIN"/>
    <property type="match status" value="1"/>
</dbReference>
<dbReference type="PANTHER" id="PTHR11461:SF384">
    <property type="entry name" value="LEUKOCYTE ELASTASE INHIBITOR"/>
    <property type="match status" value="1"/>
</dbReference>
<dbReference type="InterPro" id="IPR036186">
    <property type="entry name" value="Serpin_sf"/>
</dbReference>
<dbReference type="Proteomes" id="UP000824782">
    <property type="component" value="Unassembled WGS sequence"/>
</dbReference>
<gene>
    <name evidence="3" type="ORF">GDO81_024386</name>
</gene>
<dbReference type="GO" id="GO:0005615">
    <property type="term" value="C:extracellular space"/>
    <property type="evidence" value="ECO:0007669"/>
    <property type="project" value="InterPro"/>
</dbReference>
<dbReference type="InterPro" id="IPR000215">
    <property type="entry name" value="Serpin_fam"/>
</dbReference>
<protein>
    <recommendedName>
        <fullName evidence="2">Serpin domain-containing protein</fullName>
    </recommendedName>
</protein>
<evidence type="ECO:0000256" key="1">
    <source>
        <dbReference type="ARBA" id="ARBA00006426"/>
    </source>
</evidence>
<dbReference type="SUPFAM" id="SSF56574">
    <property type="entry name" value="Serpins"/>
    <property type="match status" value="1"/>
</dbReference>
<feature type="domain" description="Serpin" evidence="2">
    <location>
        <begin position="1"/>
        <end position="185"/>
    </location>
</feature>
<dbReference type="Gene3D" id="3.30.497.10">
    <property type="entry name" value="Antithrombin, subunit I, domain 2"/>
    <property type="match status" value="1"/>
</dbReference>
<dbReference type="InterPro" id="IPR042178">
    <property type="entry name" value="Serpin_sf_1"/>
</dbReference>
<name>A0AAV6YJ24_ENGPU</name>
<evidence type="ECO:0000313" key="3">
    <source>
        <dbReference type="EMBL" id="KAG8537519.1"/>
    </source>
</evidence>
<comment type="similarity">
    <text evidence="1">Belongs to the serpin family. Ov-serpin subfamily.</text>
</comment>
<keyword evidence="4" id="KW-1185">Reference proteome</keyword>
<dbReference type="SMART" id="SM00093">
    <property type="entry name" value="SERPIN"/>
    <property type="match status" value="1"/>
</dbReference>
<dbReference type="EMBL" id="WNYA01029445">
    <property type="protein sequence ID" value="KAG8537519.1"/>
    <property type="molecule type" value="Genomic_DNA"/>
</dbReference>
<dbReference type="InterPro" id="IPR042185">
    <property type="entry name" value="Serpin_sf_2"/>
</dbReference>
<sequence>DSEISVPMMSQTEKFNFGEIDEIDAQIIELPYATGELSMFIILPNDIAGLQKIDNQITAESLMKWTNSENLTSTKVEIQLPRFKIETSYNLVQYLENMGMIDAFSQQKANLSGISDKGLYVSQMIHKCYIEVNEEGTEAAAATGAVIVPKSLILPKKFIVNHPFLSFIKHITFDTILFHSKVYFP</sequence>
<organism evidence="3 4">
    <name type="scientific">Engystomops pustulosus</name>
    <name type="common">Tungara frog</name>
    <name type="synonym">Physalaemus pustulosus</name>
    <dbReference type="NCBI Taxonomy" id="76066"/>
    <lineage>
        <taxon>Eukaryota</taxon>
        <taxon>Metazoa</taxon>
        <taxon>Chordata</taxon>
        <taxon>Craniata</taxon>
        <taxon>Vertebrata</taxon>
        <taxon>Euteleostomi</taxon>
        <taxon>Amphibia</taxon>
        <taxon>Batrachia</taxon>
        <taxon>Anura</taxon>
        <taxon>Neobatrachia</taxon>
        <taxon>Hyloidea</taxon>
        <taxon>Leptodactylidae</taxon>
        <taxon>Leiuperinae</taxon>
        <taxon>Engystomops</taxon>
    </lineage>
</organism>
<evidence type="ECO:0000313" key="4">
    <source>
        <dbReference type="Proteomes" id="UP000824782"/>
    </source>
</evidence>
<dbReference type="GO" id="GO:0004867">
    <property type="term" value="F:serine-type endopeptidase inhibitor activity"/>
    <property type="evidence" value="ECO:0007669"/>
    <property type="project" value="InterPro"/>
</dbReference>
<dbReference type="Pfam" id="PF00079">
    <property type="entry name" value="Serpin"/>
    <property type="match status" value="1"/>
</dbReference>
<reference evidence="3" key="1">
    <citation type="thesis" date="2020" institute="ProQuest LLC" country="789 East Eisenhower Parkway, Ann Arbor, MI, USA">
        <title>Comparative Genomics and Chromosome Evolution.</title>
        <authorList>
            <person name="Mudd A.B."/>
        </authorList>
    </citation>
    <scope>NUCLEOTIDE SEQUENCE</scope>
    <source>
        <strain evidence="3">237g6f4</strain>
        <tissue evidence="3">Blood</tissue>
    </source>
</reference>
<accession>A0AAV6YJ24</accession>
<dbReference type="Gene3D" id="2.30.39.10">
    <property type="entry name" value="Alpha-1-antitrypsin, domain 1"/>
    <property type="match status" value="1"/>
</dbReference>
<dbReference type="AlphaFoldDB" id="A0AAV6YJ24"/>